<gene>
    <name evidence="1" type="ORF">Mal15_69810</name>
</gene>
<protein>
    <submittedName>
        <fullName evidence="1">Uncharacterized protein</fullName>
    </submittedName>
</protein>
<reference evidence="1 2" key="1">
    <citation type="submission" date="2019-02" db="EMBL/GenBank/DDBJ databases">
        <title>Planctomycetal bacteria perform biofilm scaping via a novel small molecule.</title>
        <authorList>
            <person name="Jeske O."/>
            <person name="Boedeker C."/>
            <person name="Wiegand S."/>
            <person name="Breitling P."/>
            <person name="Kallscheuer N."/>
            <person name="Jogler M."/>
            <person name="Rohde M."/>
            <person name="Petersen J."/>
            <person name="Medema M.H."/>
            <person name="Surup F."/>
            <person name="Jogler C."/>
        </authorList>
    </citation>
    <scope>NUCLEOTIDE SEQUENCE [LARGE SCALE GENOMIC DNA]</scope>
    <source>
        <strain evidence="1 2">Mal15</strain>
    </source>
</reference>
<accession>A0A5B9MQX2</accession>
<dbReference type="AlphaFoldDB" id="A0A5B9MQX2"/>
<dbReference type="EMBL" id="CP036264">
    <property type="protein sequence ID" value="QEG02860.1"/>
    <property type="molecule type" value="Genomic_DNA"/>
</dbReference>
<dbReference type="Proteomes" id="UP000321353">
    <property type="component" value="Chromosome"/>
</dbReference>
<evidence type="ECO:0000313" key="1">
    <source>
        <dbReference type="EMBL" id="QEG02860.1"/>
    </source>
</evidence>
<evidence type="ECO:0000313" key="2">
    <source>
        <dbReference type="Proteomes" id="UP000321353"/>
    </source>
</evidence>
<dbReference type="KEGG" id="smam:Mal15_69810"/>
<sequence length="55" mass="6037" precursor="true">MSADPMVVYDTDPVGMAMAGIGIGHRLPQTRAAASQFTLDIDLRETVPWLTRSFE</sequence>
<name>A0A5B9MQX2_9BACT</name>
<organism evidence="1 2">
    <name type="scientific">Stieleria maiorica</name>
    <dbReference type="NCBI Taxonomy" id="2795974"/>
    <lineage>
        <taxon>Bacteria</taxon>
        <taxon>Pseudomonadati</taxon>
        <taxon>Planctomycetota</taxon>
        <taxon>Planctomycetia</taxon>
        <taxon>Pirellulales</taxon>
        <taxon>Pirellulaceae</taxon>
        <taxon>Stieleria</taxon>
    </lineage>
</organism>
<keyword evidence="2" id="KW-1185">Reference proteome</keyword>
<proteinExistence type="predicted"/>